<sequence length="197" mass="20368">MRKKIIVIGATGTLGSAVASELEAADYEVVRASRKGSPRVELEDLSTLDALFAAVSAVDGVVCVAASVGLSPLESLSDTDVVLAMKGKLFGQVALLQRAAKHLRDGGSITLTGGTFKSYIPGSSLGALVNAGLEGFIRSVAREMPRGIRANLVSPGWIRETLLAMGQDGSEGTPASEVARAYLEAVTGKMQGQVLIP</sequence>
<dbReference type="CDD" id="cd11731">
    <property type="entry name" value="Lin1944_like_SDR_c"/>
    <property type="match status" value="1"/>
</dbReference>
<dbReference type="EMBL" id="CP035758">
    <property type="protein sequence ID" value="QBD75572.1"/>
    <property type="molecule type" value="Genomic_DNA"/>
</dbReference>
<evidence type="ECO:0000256" key="2">
    <source>
        <dbReference type="ARBA" id="ARBA00023002"/>
    </source>
</evidence>
<comment type="similarity">
    <text evidence="1">Belongs to the short-chain dehydrogenases/reductases (SDR) family.</text>
</comment>
<dbReference type="RefSeq" id="WP_129886170.1">
    <property type="nucleotide sequence ID" value="NZ_CP035758.1"/>
</dbReference>
<dbReference type="InterPro" id="IPR036291">
    <property type="entry name" value="NAD(P)-bd_dom_sf"/>
</dbReference>
<dbReference type="GO" id="GO:0016491">
    <property type="term" value="F:oxidoreductase activity"/>
    <property type="evidence" value="ECO:0007669"/>
    <property type="project" value="UniProtKB-KW"/>
</dbReference>
<dbReference type="PANTHER" id="PTHR43477">
    <property type="entry name" value="DIHYDROANTICAPSIN 7-DEHYDROGENASE"/>
    <property type="match status" value="1"/>
</dbReference>
<evidence type="ECO:0000313" key="4">
    <source>
        <dbReference type="Proteomes" id="UP000290365"/>
    </source>
</evidence>
<protein>
    <submittedName>
        <fullName evidence="3">Short chain dehydrogenase</fullName>
    </submittedName>
</protein>
<keyword evidence="4" id="KW-1185">Reference proteome</keyword>
<dbReference type="SUPFAM" id="SSF51735">
    <property type="entry name" value="NAD(P)-binding Rossmann-fold domains"/>
    <property type="match status" value="1"/>
</dbReference>
<dbReference type="PRINTS" id="PR00081">
    <property type="entry name" value="GDHRDH"/>
</dbReference>
<reference evidence="3 4" key="1">
    <citation type="submission" date="2019-01" db="EMBL/GenBank/DDBJ databases">
        <title>Ktedonosporobacter rubrisoli SCAWS-G2.</title>
        <authorList>
            <person name="Huang Y."/>
            <person name="Yan B."/>
        </authorList>
    </citation>
    <scope>NUCLEOTIDE SEQUENCE [LARGE SCALE GENOMIC DNA]</scope>
    <source>
        <strain evidence="3 4">SCAWS-G2</strain>
    </source>
</reference>
<dbReference type="NCBIfam" id="NF005754">
    <property type="entry name" value="PRK07578.1"/>
    <property type="match status" value="1"/>
</dbReference>
<organism evidence="3 4">
    <name type="scientific">Ktedonosporobacter rubrisoli</name>
    <dbReference type="NCBI Taxonomy" id="2509675"/>
    <lineage>
        <taxon>Bacteria</taxon>
        <taxon>Bacillati</taxon>
        <taxon>Chloroflexota</taxon>
        <taxon>Ktedonobacteria</taxon>
        <taxon>Ktedonobacterales</taxon>
        <taxon>Ktedonosporobacteraceae</taxon>
        <taxon>Ktedonosporobacter</taxon>
    </lineage>
</organism>
<dbReference type="Proteomes" id="UP000290365">
    <property type="component" value="Chromosome"/>
</dbReference>
<name>A0A4P6JKS5_KTERU</name>
<dbReference type="InterPro" id="IPR002347">
    <property type="entry name" value="SDR_fam"/>
</dbReference>
<dbReference type="Pfam" id="PF13561">
    <property type="entry name" value="adh_short_C2"/>
    <property type="match status" value="1"/>
</dbReference>
<accession>A0A4P6JKS5</accession>
<evidence type="ECO:0000256" key="1">
    <source>
        <dbReference type="ARBA" id="ARBA00006484"/>
    </source>
</evidence>
<evidence type="ECO:0000313" key="3">
    <source>
        <dbReference type="EMBL" id="QBD75572.1"/>
    </source>
</evidence>
<dbReference type="Gene3D" id="3.40.50.720">
    <property type="entry name" value="NAD(P)-binding Rossmann-like Domain"/>
    <property type="match status" value="1"/>
</dbReference>
<dbReference type="OrthoDB" id="9787486at2"/>
<proteinExistence type="inferred from homology"/>
<keyword evidence="2" id="KW-0560">Oxidoreductase</keyword>
<dbReference type="InterPro" id="IPR051122">
    <property type="entry name" value="SDR_DHRS6-like"/>
</dbReference>
<dbReference type="KEGG" id="kbs:EPA93_05960"/>
<gene>
    <name evidence="3" type="ORF">EPA93_05960</name>
</gene>
<dbReference type="AlphaFoldDB" id="A0A4P6JKS5"/>
<dbReference type="PANTHER" id="PTHR43477:SF1">
    <property type="entry name" value="DIHYDROANTICAPSIN 7-DEHYDROGENASE"/>
    <property type="match status" value="1"/>
</dbReference>